<evidence type="ECO:0000313" key="1">
    <source>
        <dbReference type="EMBL" id="KAH3792611.1"/>
    </source>
</evidence>
<reference evidence="1" key="2">
    <citation type="submission" date="2020-11" db="EMBL/GenBank/DDBJ databases">
        <authorList>
            <person name="McCartney M.A."/>
            <person name="Auch B."/>
            <person name="Kono T."/>
            <person name="Mallez S."/>
            <person name="Becker A."/>
            <person name="Gohl D.M."/>
            <person name="Silverstein K.A.T."/>
            <person name="Koren S."/>
            <person name="Bechman K.B."/>
            <person name="Herman A."/>
            <person name="Abrahante J.E."/>
            <person name="Garbe J."/>
        </authorList>
    </citation>
    <scope>NUCLEOTIDE SEQUENCE</scope>
    <source>
        <strain evidence="1">Duluth1</strain>
        <tissue evidence="1">Whole animal</tissue>
    </source>
</reference>
<dbReference type="AlphaFoldDB" id="A0A9D4F9P9"/>
<comment type="caution">
    <text evidence="1">The sequence shown here is derived from an EMBL/GenBank/DDBJ whole genome shotgun (WGS) entry which is preliminary data.</text>
</comment>
<sequence length="98" mass="11385">MTSEEFTDVVSNDNVLTKAEIVSVYQTITKKTNVSKFKNEARGMTKSYLFVRAVEVHTTDNIYYGRNQNGLTFKVSTECTMTLLTCFFQFQKVLWKLY</sequence>
<keyword evidence="2" id="KW-1185">Reference proteome</keyword>
<proteinExistence type="predicted"/>
<dbReference type="EMBL" id="JAIWYP010000007">
    <property type="protein sequence ID" value="KAH3792611.1"/>
    <property type="molecule type" value="Genomic_DNA"/>
</dbReference>
<name>A0A9D4F9P9_DREPO</name>
<gene>
    <name evidence="1" type="ORF">DPMN_146108</name>
</gene>
<accession>A0A9D4F9P9</accession>
<organism evidence="1 2">
    <name type="scientific">Dreissena polymorpha</name>
    <name type="common">Zebra mussel</name>
    <name type="synonym">Mytilus polymorpha</name>
    <dbReference type="NCBI Taxonomy" id="45954"/>
    <lineage>
        <taxon>Eukaryota</taxon>
        <taxon>Metazoa</taxon>
        <taxon>Spiralia</taxon>
        <taxon>Lophotrochozoa</taxon>
        <taxon>Mollusca</taxon>
        <taxon>Bivalvia</taxon>
        <taxon>Autobranchia</taxon>
        <taxon>Heteroconchia</taxon>
        <taxon>Euheterodonta</taxon>
        <taxon>Imparidentia</taxon>
        <taxon>Neoheterodontei</taxon>
        <taxon>Myida</taxon>
        <taxon>Dreissenoidea</taxon>
        <taxon>Dreissenidae</taxon>
        <taxon>Dreissena</taxon>
    </lineage>
</organism>
<evidence type="ECO:0000313" key="2">
    <source>
        <dbReference type="Proteomes" id="UP000828390"/>
    </source>
</evidence>
<protein>
    <submittedName>
        <fullName evidence="1">Uncharacterized protein</fullName>
    </submittedName>
</protein>
<dbReference type="Proteomes" id="UP000828390">
    <property type="component" value="Unassembled WGS sequence"/>
</dbReference>
<reference evidence="1" key="1">
    <citation type="journal article" date="2019" name="bioRxiv">
        <title>The Genome of the Zebra Mussel, Dreissena polymorpha: A Resource for Invasive Species Research.</title>
        <authorList>
            <person name="McCartney M.A."/>
            <person name="Auch B."/>
            <person name="Kono T."/>
            <person name="Mallez S."/>
            <person name="Zhang Y."/>
            <person name="Obille A."/>
            <person name="Becker A."/>
            <person name="Abrahante J.E."/>
            <person name="Garbe J."/>
            <person name="Badalamenti J.P."/>
            <person name="Herman A."/>
            <person name="Mangelson H."/>
            <person name="Liachko I."/>
            <person name="Sullivan S."/>
            <person name="Sone E.D."/>
            <person name="Koren S."/>
            <person name="Silverstein K.A.T."/>
            <person name="Beckman K.B."/>
            <person name="Gohl D.M."/>
        </authorList>
    </citation>
    <scope>NUCLEOTIDE SEQUENCE</scope>
    <source>
        <strain evidence="1">Duluth1</strain>
        <tissue evidence="1">Whole animal</tissue>
    </source>
</reference>